<organism evidence="2 3">
    <name type="scientific">Eiseniibacteriota bacterium</name>
    <dbReference type="NCBI Taxonomy" id="2212470"/>
    <lineage>
        <taxon>Bacteria</taxon>
        <taxon>Candidatus Eiseniibacteriota</taxon>
    </lineage>
</organism>
<proteinExistence type="predicted"/>
<evidence type="ECO:0000313" key="2">
    <source>
        <dbReference type="EMBL" id="MBI5170138.1"/>
    </source>
</evidence>
<sequence>MPRRLTAPAFVLAALSLVAGPALAADPATHALPSPAWAVEFGIANASLTSFDGATISLRRQKSPHAAWRYGLSVSASTSKNDQERTASQSTQTSNDVLNTSSSNLALSVTRLTFPAPDAVVRPWFGAGLELGWSASKYERSTVYRDQNGGFDGSQGYEDRNHGPSAALMGLFGLEWNASDRFAIHAQYGQAVRYRRLFYEYDEHQVYTGGSSDYHREGPMSEWSTYGVSARAGVSVFW</sequence>
<keyword evidence="1" id="KW-0732">Signal</keyword>
<dbReference type="AlphaFoldDB" id="A0A933SGX4"/>
<protein>
    <recommendedName>
        <fullName evidence="4">Outer membrane protein beta-barrel domain-containing protein</fullName>
    </recommendedName>
</protein>
<evidence type="ECO:0000313" key="3">
    <source>
        <dbReference type="Proteomes" id="UP000696931"/>
    </source>
</evidence>
<gene>
    <name evidence="2" type="ORF">HZA61_11660</name>
</gene>
<feature type="chain" id="PRO_5036974475" description="Outer membrane protein beta-barrel domain-containing protein" evidence="1">
    <location>
        <begin position="25"/>
        <end position="238"/>
    </location>
</feature>
<evidence type="ECO:0008006" key="4">
    <source>
        <dbReference type="Google" id="ProtNLM"/>
    </source>
</evidence>
<dbReference type="EMBL" id="JACRIW010000081">
    <property type="protein sequence ID" value="MBI5170138.1"/>
    <property type="molecule type" value="Genomic_DNA"/>
</dbReference>
<accession>A0A933SGX4</accession>
<feature type="signal peptide" evidence="1">
    <location>
        <begin position="1"/>
        <end position="24"/>
    </location>
</feature>
<evidence type="ECO:0000256" key="1">
    <source>
        <dbReference type="SAM" id="SignalP"/>
    </source>
</evidence>
<dbReference type="Gene3D" id="2.40.160.20">
    <property type="match status" value="1"/>
</dbReference>
<dbReference type="Proteomes" id="UP000696931">
    <property type="component" value="Unassembled WGS sequence"/>
</dbReference>
<comment type="caution">
    <text evidence="2">The sequence shown here is derived from an EMBL/GenBank/DDBJ whole genome shotgun (WGS) entry which is preliminary data.</text>
</comment>
<name>A0A933SGX4_UNCEI</name>
<reference evidence="2" key="1">
    <citation type="submission" date="2020-07" db="EMBL/GenBank/DDBJ databases">
        <title>Huge and variable diversity of episymbiotic CPR bacteria and DPANN archaea in groundwater ecosystems.</title>
        <authorList>
            <person name="He C.Y."/>
            <person name="Keren R."/>
            <person name="Whittaker M."/>
            <person name="Farag I.F."/>
            <person name="Doudna J."/>
            <person name="Cate J.H.D."/>
            <person name="Banfield J.F."/>
        </authorList>
    </citation>
    <scope>NUCLEOTIDE SEQUENCE</scope>
    <source>
        <strain evidence="2">NC_groundwater_1813_Pr3_B-0.1um_71_17</strain>
    </source>
</reference>